<organism evidence="1 2">
    <name type="scientific">Persea americana</name>
    <name type="common">Avocado</name>
    <dbReference type="NCBI Taxonomy" id="3435"/>
    <lineage>
        <taxon>Eukaryota</taxon>
        <taxon>Viridiplantae</taxon>
        <taxon>Streptophyta</taxon>
        <taxon>Embryophyta</taxon>
        <taxon>Tracheophyta</taxon>
        <taxon>Spermatophyta</taxon>
        <taxon>Magnoliopsida</taxon>
        <taxon>Magnoliidae</taxon>
        <taxon>Laurales</taxon>
        <taxon>Lauraceae</taxon>
        <taxon>Persea</taxon>
    </lineage>
</organism>
<comment type="caution">
    <text evidence="1">The sequence shown here is derived from an EMBL/GenBank/DDBJ whole genome shotgun (WGS) entry which is preliminary data.</text>
</comment>
<dbReference type="EMBL" id="CM056815">
    <property type="protein sequence ID" value="KAJ8631435.1"/>
    <property type="molecule type" value="Genomic_DNA"/>
</dbReference>
<sequence>MGSIPCLSSLLPTLHSPEFQPRNSKPDPSVAAAAASSSLLPNKIVVATITRRQSLFVASSLLAAAFLPLNPISNTSFRIARAEGDESQQDEERIVHIFQEASPSVVSIKDLEILANPKKGSASNEDENARVEGTGSGFLWDSDGHIVTNYHVIAKLATDTTGSQRCKVFLMDTDGNTFSEEGNLIGFDPAYDLAVLKVNVNGYKLKPALIGTSHDLRVGQSCFAIGNPYGYEHTLTTGVVSGLGREIPSPNGRPIRGAIQTDASINAGNSGGPLIDSHGHVIGVNTATFTRKGTGISSGVNFAIPIDTVVKTIPYLIVYGTSVSNRMGKMTENYGICGGKSGPMTSGKMEENDELLTDRPLYKLYRTTTLGWNVQTFPIVTISGSPDVSVGVNGGRSDFVGFLAKPIWVESKNLTDREGSGV</sequence>
<keyword evidence="2" id="KW-1185">Reference proteome</keyword>
<reference evidence="1 2" key="1">
    <citation type="journal article" date="2022" name="Hortic Res">
        <title>A haplotype resolved chromosomal level avocado genome allows analysis of novel avocado genes.</title>
        <authorList>
            <person name="Nath O."/>
            <person name="Fletcher S.J."/>
            <person name="Hayward A."/>
            <person name="Shaw L.M."/>
            <person name="Masouleh A.K."/>
            <person name="Furtado A."/>
            <person name="Henry R.J."/>
            <person name="Mitter N."/>
        </authorList>
    </citation>
    <scope>NUCLEOTIDE SEQUENCE [LARGE SCALE GENOMIC DNA]</scope>
    <source>
        <strain evidence="2">cv. Hass</strain>
    </source>
</reference>
<name>A0ACC2LDN2_PERAE</name>
<protein>
    <submittedName>
        <fullName evidence="1">Uncharacterized protein</fullName>
    </submittedName>
</protein>
<dbReference type="Proteomes" id="UP001234297">
    <property type="component" value="Chromosome 7"/>
</dbReference>
<proteinExistence type="predicted"/>
<accession>A0ACC2LDN2</accession>
<gene>
    <name evidence="1" type="ORF">MRB53_024758</name>
</gene>
<evidence type="ECO:0000313" key="2">
    <source>
        <dbReference type="Proteomes" id="UP001234297"/>
    </source>
</evidence>
<evidence type="ECO:0000313" key="1">
    <source>
        <dbReference type="EMBL" id="KAJ8631435.1"/>
    </source>
</evidence>